<keyword evidence="1" id="KW-0732">Signal</keyword>
<proteinExistence type="predicted"/>
<dbReference type="RefSeq" id="WP_053006503.1">
    <property type="nucleotide sequence ID" value="NZ_LDZY01000015.1"/>
</dbReference>
<gene>
    <name evidence="2" type="ORF">DEAC_c37850</name>
</gene>
<reference evidence="2 3" key="1">
    <citation type="submission" date="2015-06" db="EMBL/GenBank/DDBJ databases">
        <title>Draft genome of the moderately acidophilic sulfate reducer Candidatus Desulfosporosinus acididurans strain M1.</title>
        <authorList>
            <person name="Poehlein A."/>
            <person name="Petzsch P."/>
            <person name="Johnson B.D."/>
            <person name="Schloemann M."/>
            <person name="Daniel R."/>
            <person name="Muehling M."/>
        </authorList>
    </citation>
    <scope>NUCLEOTIDE SEQUENCE [LARGE SCALE GENOMIC DNA]</scope>
    <source>
        <strain evidence="2 3">M1</strain>
    </source>
</reference>
<evidence type="ECO:0000313" key="2">
    <source>
        <dbReference type="EMBL" id="KLU64351.1"/>
    </source>
</evidence>
<feature type="signal peptide" evidence="1">
    <location>
        <begin position="1"/>
        <end position="23"/>
    </location>
</feature>
<protein>
    <submittedName>
        <fullName evidence="2">Outer membrane efflux protein</fullName>
    </submittedName>
</protein>
<dbReference type="SUPFAM" id="SSF56954">
    <property type="entry name" value="Outer membrane efflux proteins (OEP)"/>
    <property type="match status" value="1"/>
</dbReference>
<accession>A0A0J1II35</accession>
<dbReference type="PATRIC" id="fig|476652.3.peg.4003"/>
<dbReference type="Gene3D" id="1.20.1600.10">
    <property type="entry name" value="Outer membrane efflux proteins (OEP)"/>
    <property type="match status" value="2"/>
</dbReference>
<name>A0A0J1II35_9FIRM</name>
<keyword evidence="3" id="KW-1185">Reference proteome</keyword>
<dbReference type="STRING" id="476652.DEAC_c37850"/>
<evidence type="ECO:0000256" key="1">
    <source>
        <dbReference type="SAM" id="SignalP"/>
    </source>
</evidence>
<sequence length="391" mass="43439">MKKVMSIFLVGLMLLVSAHTALAAEDTLDIEKVAIQTLKTSQQLQSADRQVTEVQKNYQDMLGMASILRGTLQYSNSYSTIESVILNPAKMKVMVTQVTNAKVVLSNYIRLSSYQAYISLLKASYAENIQQGLMNDLAADYKTAQQQESLGLISPSQLRLTQISYLQAQYAYDSAKKAFNSASMQVNNLMGEDITKQFSSLQDYNIVPAGQIKSLDAYIGLALANRLEIADDQSQLDIDKEAFEYGKSAMPTDYDLYCQQEQQTLDNDQNALDLDKLKVQKNITETYSSLQGAMKAMQAQKDLDDQAASNYQSAEIQYKNSMITLQDFDKAKVAKAQADMNYKNSQMDAWLAQTMMGLASGAGYVPFTLNLTSTSSHVNKLLPSNPIHDNH</sequence>
<evidence type="ECO:0000313" key="3">
    <source>
        <dbReference type="Proteomes" id="UP000036356"/>
    </source>
</evidence>
<feature type="chain" id="PRO_5005253234" evidence="1">
    <location>
        <begin position="24"/>
        <end position="391"/>
    </location>
</feature>
<dbReference type="Proteomes" id="UP000036356">
    <property type="component" value="Unassembled WGS sequence"/>
</dbReference>
<dbReference type="GO" id="GO:0015562">
    <property type="term" value="F:efflux transmembrane transporter activity"/>
    <property type="evidence" value="ECO:0007669"/>
    <property type="project" value="InterPro"/>
</dbReference>
<dbReference type="EMBL" id="LDZY01000015">
    <property type="protein sequence ID" value="KLU64351.1"/>
    <property type="molecule type" value="Genomic_DNA"/>
</dbReference>
<dbReference type="AlphaFoldDB" id="A0A0J1II35"/>
<comment type="caution">
    <text evidence="2">The sequence shown here is derived from an EMBL/GenBank/DDBJ whole genome shotgun (WGS) entry which is preliminary data.</text>
</comment>
<organism evidence="2 3">
    <name type="scientific">Desulfosporosinus acididurans</name>
    <dbReference type="NCBI Taxonomy" id="476652"/>
    <lineage>
        <taxon>Bacteria</taxon>
        <taxon>Bacillati</taxon>
        <taxon>Bacillota</taxon>
        <taxon>Clostridia</taxon>
        <taxon>Eubacteriales</taxon>
        <taxon>Desulfitobacteriaceae</taxon>
        <taxon>Desulfosporosinus</taxon>
    </lineage>
</organism>